<dbReference type="AlphaFoldDB" id="A0A0L8H7Q8"/>
<name>A0A0L8H7Q8_OCTBM</name>
<feature type="region of interest" description="Disordered" evidence="1">
    <location>
        <begin position="87"/>
        <end position="153"/>
    </location>
</feature>
<feature type="compositionally biased region" description="Basic and acidic residues" evidence="1">
    <location>
        <begin position="116"/>
        <end position="129"/>
    </location>
</feature>
<protein>
    <submittedName>
        <fullName evidence="2">Uncharacterized protein</fullName>
    </submittedName>
</protein>
<feature type="compositionally biased region" description="Acidic residues" evidence="1">
    <location>
        <begin position="1"/>
        <end position="23"/>
    </location>
</feature>
<accession>A0A0L8H7Q8</accession>
<evidence type="ECO:0000313" key="2">
    <source>
        <dbReference type="EMBL" id="KOF85323.1"/>
    </source>
</evidence>
<reference evidence="2" key="1">
    <citation type="submission" date="2015-07" db="EMBL/GenBank/DDBJ databases">
        <title>MeaNS - Measles Nucleotide Surveillance Program.</title>
        <authorList>
            <person name="Tran T."/>
            <person name="Druce J."/>
        </authorList>
    </citation>
    <scope>NUCLEOTIDE SEQUENCE</scope>
    <source>
        <strain evidence="2">UCB-OBI-ISO-001</strain>
        <tissue evidence="2">Gonad</tissue>
    </source>
</reference>
<feature type="compositionally biased region" description="Basic and acidic residues" evidence="1">
    <location>
        <begin position="136"/>
        <end position="151"/>
    </location>
</feature>
<dbReference type="EMBL" id="KQ418922">
    <property type="protein sequence ID" value="KOF85323.1"/>
    <property type="molecule type" value="Genomic_DNA"/>
</dbReference>
<evidence type="ECO:0000256" key="1">
    <source>
        <dbReference type="SAM" id="MobiDB-lite"/>
    </source>
</evidence>
<proteinExistence type="predicted"/>
<organism evidence="2">
    <name type="scientific">Octopus bimaculoides</name>
    <name type="common">California two-spotted octopus</name>
    <dbReference type="NCBI Taxonomy" id="37653"/>
    <lineage>
        <taxon>Eukaryota</taxon>
        <taxon>Metazoa</taxon>
        <taxon>Spiralia</taxon>
        <taxon>Lophotrochozoa</taxon>
        <taxon>Mollusca</taxon>
        <taxon>Cephalopoda</taxon>
        <taxon>Coleoidea</taxon>
        <taxon>Octopodiformes</taxon>
        <taxon>Octopoda</taxon>
        <taxon>Incirrata</taxon>
        <taxon>Octopodidae</taxon>
        <taxon>Octopus</taxon>
    </lineage>
</organism>
<sequence length="236" mass="26980">MSDNDDDDDDDEDGDDDDDDSDDSGGGGGGSAGYGGGEVNKLGYGLEVLVHISLPDLHKIAEELVLPDDMRLRIIEEGRPPVCYACGINQMSPETRTGGGRGGEKERQRKIRMKKEKNEESTEEQRQRLEPSTSMEEERRKKRLVSEKDEQTETEILATEVESEVIQPRRPLKGIYERVMVCYRKRVEIERRISKMKSIIRIKLAKKEENRNKKAVVLEDDTARRLREIFGDRIEK</sequence>
<feature type="region of interest" description="Disordered" evidence="1">
    <location>
        <begin position="1"/>
        <end position="38"/>
    </location>
</feature>
<gene>
    <name evidence="2" type="ORF">OCBIM_22020532mg</name>
</gene>
<feature type="compositionally biased region" description="Gly residues" evidence="1">
    <location>
        <begin position="24"/>
        <end position="38"/>
    </location>
</feature>